<comment type="catalytic activity">
    <reaction evidence="14 15">
        <text>UDP-N-acetyl-alpha-D-muramate + L-alanine + ATP = UDP-N-acetyl-alpha-D-muramoyl-L-alanine + ADP + phosphate + H(+)</text>
        <dbReference type="Rhea" id="RHEA:23372"/>
        <dbReference type="ChEBI" id="CHEBI:15378"/>
        <dbReference type="ChEBI" id="CHEBI:30616"/>
        <dbReference type="ChEBI" id="CHEBI:43474"/>
        <dbReference type="ChEBI" id="CHEBI:57972"/>
        <dbReference type="ChEBI" id="CHEBI:70757"/>
        <dbReference type="ChEBI" id="CHEBI:83898"/>
        <dbReference type="ChEBI" id="CHEBI:456216"/>
        <dbReference type="EC" id="6.3.2.8"/>
    </reaction>
</comment>
<dbReference type="RefSeq" id="WP_174583063.1">
    <property type="nucleotide sequence ID" value="NZ_CAJNOB010000010.1"/>
</dbReference>
<evidence type="ECO:0000256" key="4">
    <source>
        <dbReference type="ARBA" id="ARBA00022490"/>
    </source>
</evidence>
<comment type="subcellular location">
    <subcellularLocation>
        <location evidence="1 15">Cytoplasm</location>
    </subcellularLocation>
</comment>
<evidence type="ECO:0000259" key="16">
    <source>
        <dbReference type="PROSITE" id="PS51387"/>
    </source>
</evidence>
<dbReference type="Gene3D" id="3.40.50.720">
    <property type="entry name" value="NAD(P)-binding Rossmann-like Domain"/>
    <property type="match status" value="1"/>
</dbReference>
<comment type="caution">
    <text evidence="17">The sequence shown here is derived from an EMBL/GenBank/DDBJ whole genome shotgun (WGS) entry which is preliminary data.</text>
</comment>
<dbReference type="Gene3D" id="3.90.190.20">
    <property type="entry name" value="Mur ligase, C-terminal domain"/>
    <property type="match status" value="1"/>
</dbReference>
<comment type="function">
    <text evidence="15">Cell wall formation.</text>
</comment>
<dbReference type="InterPro" id="IPR036565">
    <property type="entry name" value="Mur-like_cat_sf"/>
</dbReference>
<dbReference type="InterPro" id="IPR013221">
    <property type="entry name" value="Mur_ligase_cen"/>
</dbReference>
<gene>
    <name evidence="17" type="primary">murB</name>
    <name evidence="15" type="synonym">murC</name>
    <name evidence="17" type="ORF">MPNT_180019</name>
</gene>
<keyword evidence="18" id="KW-1185">Reference proteome</keyword>
<evidence type="ECO:0000256" key="12">
    <source>
        <dbReference type="ARBA" id="ARBA00023306"/>
    </source>
</evidence>
<dbReference type="Gene3D" id="3.30.43.10">
    <property type="entry name" value="Uridine Diphospho-n-acetylenolpyruvylglucosamine Reductase, domain 2"/>
    <property type="match status" value="1"/>
</dbReference>
<dbReference type="InterPro" id="IPR050061">
    <property type="entry name" value="MurCDEF_pg_biosynth"/>
</dbReference>
<evidence type="ECO:0000256" key="9">
    <source>
        <dbReference type="ARBA" id="ARBA00022840"/>
    </source>
</evidence>
<dbReference type="GO" id="GO:0005524">
    <property type="term" value="F:ATP binding"/>
    <property type="evidence" value="ECO:0007669"/>
    <property type="project" value="UniProtKB-UniRule"/>
</dbReference>
<evidence type="ECO:0000256" key="5">
    <source>
        <dbReference type="ARBA" id="ARBA00022598"/>
    </source>
</evidence>
<evidence type="ECO:0000256" key="11">
    <source>
        <dbReference type="ARBA" id="ARBA00022984"/>
    </source>
</evidence>
<evidence type="ECO:0000313" key="18">
    <source>
        <dbReference type="Proteomes" id="UP000663859"/>
    </source>
</evidence>
<keyword evidence="6 15" id="KW-0132">Cell division</keyword>
<dbReference type="UniPathway" id="UPA00219"/>
<dbReference type="NCBIfam" id="TIGR01082">
    <property type="entry name" value="murC"/>
    <property type="match status" value="1"/>
</dbReference>
<evidence type="ECO:0000313" key="17">
    <source>
        <dbReference type="EMBL" id="CAF0694988.1"/>
    </source>
</evidence>
<keyword evidence="5 15" id="KW-0436">Ligase</keyword>
<evidence type="ECO:0000256" key="15">
    <source>
        <dbReference type="HAMAP-Rule" id="MF_00046"/>
    </source>
</evidence>
<reference evidence="17" key="1">
    <citation type="submission" date="2021-02" db="EMBL/GenBank/DDBJ databases">
        <authorList>
            <person name="Cremers G."/>
            <person name="Picone N."/>
        </authorList>
    </citation>
    <scope>NUCLEOTIDE SEQUENCE</scope>
    <source>
        <strain evidence="17">PQ17</strain>
    </source>
</reference>
<dbReference type="Pfam" id="PF01565">
    <property type="entry name" value="FAD_binding_4"/>
    <property type="match status" value="1"/>
</dbReference>
<keyword evidence="8" id="KW-0274">FAD</keyword>
<dbReference type="PANTHER" id="PTHR43445:SF3">
    <property type="entry name" value="UDP-N-ACETYLMURAMATE--L-ALANINE LIGASE"/>
    <property type="match status" value="1"/>
</dbReference>
<dbReference type="Gene3D" id="3.30.465.10">
    <property type="match status" value="1"/>
</dbReference>
<feature type="binding site" evidence="15">
    <location>
        <begin position="124"/>
        <end position="130"/>
    </location>
    <ligand>
        <name>ATP</name>
        <dbReference type="ChEBI" id="CHEBI:30616"/>
    </ligand>
</feature>
<comment type="similarity">
    <text evidence="15">Belongs to the MurCDEF family.</text>
</comment>
<dbReference type="InterPro" id="IPR005758">
    <property type="entry name" value="UDP-N-AcMur_Ala_ligase_MurC"/>
</dbReference>
<organism evidence="17 18">
    <name type="scientific">Candidatus Methylacidithermus pantelleriae</name>
    <dbReference type="NCBI Taxonomy" id="2744239"/>
    <lineage>
        <taxon>Bacteria</taxon>
        <taxon>Pseudomonadati</taxon>
        <taxon>Verrucomicrobiota</taxon>
        <taxon>Methylacidiphilae</taxon>
        <taxon>Methylacidiphilales</taxon>
        <taxon>Methylacidiphilaceae</taxon>
        <taxon>Candidatus Methylacidithermus</taxon>
    </lineage>
</organism>
<protein>
    <recommendedName>
        <fullName evidence="3 15">UDP-N-acetylmuramate--L-alanine ligase</fullName>
        <ecNumber evidence="3 15">6.3.2.8</ecNumber>
    </recommendedName>
    <alternativeName>
        <fullName evidence="15">UDP-N-acetylmuramoyl-L-alanine synthetase</fullName>
    </alternativeName>
</protein>
<dbReference type="SUPFAM" id="SSF51984">
    <property type="entry name" value="MurCD N-terminal domain"/>
    <property type="match status" value="1"/>
</dbReference>
<dbReference type="SUPFAM" id="SSF56176">
    <property type="entry name" value="FAD-binding/transporter-associated domain-like"/>
    <property type="match status" value="1"/>
</dbReference>
<feature type="domain" description="FAD-binding PCMH-type" evidence="16">
    <location>
        <begin position="493"/>
        <end position="652"/>
    </location>
</feature>
<dbReference type="Pfam" id="PF08245">
    <property type="entry name" value="Mur_ligase_M"/>
    <property type="match status" value="1"/>
</dbReference>
<dbReference type="PROSITE" id="PS51387">
    <property type="entry name" value="FAD_PCMH"/>
    <property type="match status" value="1"/>
</dbReference>
<dbReference type="InterPro" id="IPR016167">
    <property type="entry name" value="FAD-bd_PCMH_sub1"/>
</dbReference>
<evidence type="ECO:0000256" key="3">
    <source>
        <dbReference type="ARBA" id="ARBA00012211"/>
    </source>
</evidence>
<keyword evidence="10 15" id="KW-0133">Cell shape</keyword>
<keyword evidence="12 15" id="KW-0131">Cell cycle</keyword>
<dbReference type="InterPro" id="IPR016166">
    <property type="entry name" value="FAD-bd_PCMH"/>
</dbReference>
<keyword evidence="11 15" id="KW-0573">Peptidoglycan synthesis</keyword>
<dbReference type="GO" id="GO:0008763">
    <property type="term" value="F:UDP-N-acetylmuramate-L-alanine ligase activity"/>
    <property type="evidence" value="ECO:0007669"/>
    <property type="project" value="UniProtKB-UniRule"/>
</dbReference>
<evidence type="ECO:0000256" key="2">
    <source>
        <dbReference type="ARBA" id="ARBA00004752"/>
    </source>
</evidence>
<dbReference type="Pfam" id="PF01225">
    <property type="entry name" value="Mur_ligase"/>
    <property type="match status" value="1"/>
</dbReference>
<dbReference type="Proteomes" id="UP000663859">
    <property type="component" value="Unassembled WGS sequence"/>
</dbReference>
<evidence type="ECO:0000256" key="13">
    <source>
        <dbReference type="ARBA" id="ARBA00023316"/>
    </source>
</evidence>
<evidence type="ECO:0000256" key="6">
    <source>
        <dbReference type="ARBA" id="ARBA00022618"/>
    </source>
</evidence>
<dbReference type="InterPro" id="IPR004101">
    <property type="entry name" value="Mur_ligase_C"/>
</dbReference>
<evidence type="ECO:0000256" key="7">
    <source>
        <dbReference type="ARBA" id="ARBA00022741"/>
    </source>
</evidence>
<dbReference type="SUPFAM" id="SSF53623">
    <property type="entry name" value="MurD-like peptide ligases, catalytic domain"/>
    <property type="match status" value="1"/>
</dbReference>
<dbReference type="InterPro" id="IPR006094">
    <property type="entry name" value="Oxid_FAD_bind_N"/>
</dbReference>
<evidence type="ECO:0000256" key="8">
    <source>
        <dbReference type="ARBA" id="ARBA00022827"/>
    </source>
</evidence>
<dbReference type="EMBL" id="CAJNOB010000010">
    <property type="protein sequence ID" value="CAF0694988.1"/>
    <property type="molecule type" value="Genomic_DNA"/>
</dbReference>
<dbReference type="EC" id="6.3.2.8" evidence="3 15"/>
<dbReference type="InterPro" id="IPR036615">
    <property type="entry name" value="Mur_ligase_C_dom_sf"/>
</dbReference>
<dbReference type="Pfam" id="PF02875">
    <property type="entry name" value="Mur_ligase_C"/>
    <property type="match status" value="1"/>
</dbReference>
<dbReference type="InterPro" id="IPR000713">
    <property type="entry name" value="Mur_ligase_N"/>
</dbReference>
<evidence type="ECO:0000256" key="10">
    <source>
        <dbReference type="ARBA" id="ARBA00022960"/>
    </source>
</evidence>
<dbReference type="SUPFAM" id="SSF53244">
    <property type="entry name" value="MurD-like peptide ligases, peptide-binding domain"/>
    <property type="match status" value="1"/>
</dbReference>
<dbReference type="HAMAP" id="MF_00046">
    <property type="entry name" value="MurC"/>
    <property type="match status" value="1"/>
</dbReference>
<name>A0A8J2FNC9_9BACT</name>
<keyword evidence="8" id="KW-0285">Flavoprotein</keyword>
<keyword evidence="7 15" id="KW-0547">Nucleotide-binding</keyword>
<evidence type="ECO:0000256" key="1">
    <source>
        <dbReference type="ARBA" id="ARBA00004496"/>
    </source>
</evidence>
<sequence>MDPSVASLLATLLGRRSTRIHLVGVAGAGMSALARLLLARGYPVSGSDLRSSPAVEELVEEGLRFWVGHSESSLEGVELLCYSSAISTENPEREAATRRGIPQVRRAELLAALVREKKAVVVAGMHGKSTTAALLAFVFRHAGLDPSYYVGAEVPSLGASARWGSGDYVVIEGDESDGTLLCFDPFHAVVLNIEEEHLDYYRSLEEILRVFSQFGAKIAGKLVYCSDDPNAFLLYSSQVKAISAGLGERARYQARKVRLSEDRSAFEIVREGESLGDFELWLPGMQNVCNAVVAAALALEIGMEPETFREGLRLFRGARRRFEVCWQGQQFMVVDDYAHHPTEIRATLAAARLSRWPRTVALFQPHRYSRTKFLQDRFAEAFQDADLVFLTEVYAASEPVWEGVNGKNLARAVRDSGHPRVFFEPNLEALLRRVASHVRPGDLIVTLGAGDIHRLAGRLAQGLRLWESLLSSLPEGTRLEWYVSMASRLALGLGGWAEFWCEPASVAELVAVVQATRRAGLPILIAGSGTTMLPPDEGFQGVVVALRRGVFQELSWSSDRSVDVGAGVFVREVVQKAHERKLGGFGRLSRWPGSVGGLLASCQEKSLWKRVRRAWWVSAEGKFCQWEGEGLGNSPEGIQGIWVRAELVLEPVSADVLAVETQESGCSLLSDERSAAKAVLAFEDLPGGSLDELLRELGWGGRRCGRVFLRPDRPTIVICEPGAKVSELQTLLEEVCRNVHRATGRKLVTRFCGPTVFS</sequence>
<dbReference type="GO" id="GO:0016491">
    <property type="term" value="F:oxidoreductase activity"/>
    <property type="evidence" value="ECO:0007669"/>
    <property type="project" value="UniProtKB-KW"/>
</dbReference>
<dbReference type="GO" id="GO:0005737">
    <property type="term" value="C:cytoplasm"/>
    <property type="evidence" value="ECO:0007669"/>
    <property type="project" value="UniProtKB-SubCell"/>
</dbReference>
<evidence type="ECO:0000256" key="14">
    <source>
        <dbReference type="ARBA" id="ARBA00047833"/>
    </source>
</evidence>
<dbReference type="InterPro" id="IPR036318">
    <property type="entry name" value="FAD-bd_PCMH-like_sf"/>
</dbReference>
<dbReference type="InterPro" id="IPR016169">
    <property type="entry name" value="FAD-bd_PCMH_sub2"/>
</dbReference>
<accession>A0A8J2FNC9</accession>
<dbReference type="Gene3D" id="3.40.1190.10">
    <property type="entry name" value="Mur-like, catalytic domain"/>
    <property type="match status" value="1"/>
</dbReference>
<dbReference type="GO" id="GO:0071949">
    <property type="term" value="F:FAD binding"/>
    <property type="evidence" value="ECO:0007669"/>
    <property type="project" value="InterPro"/>
</dbReference>
<comment type="pathway">
    <text evidence="2 15">Cell wall biogenesis; peptidoglycan biosynthesis.</text>
</comment>
<dbReference type="GO" id="GO:0051301">
    <property type="term" value="P:cell division"/>
    <property type="evidence" value="ECO:0007669"/>
    <property type="project" value="UniProtKB-KW"/>
</dbReference>
<dbReference type="GO" id="GO:0071555">
    <property type="term" value="P:cell wall organization"/>
    <property type="evidence" value="ECO:0007669"/>
    <property type="project" value="UniProtKB-KW"/>
</dbReference>
<keyword evidence="9 15" id="KW-0067">ATP-binding</keyword>
<proteinExistence type="inferred from homology"/>
<keyword evidence="17" id="KW-0560">Oxidoreductase</keyword>
<dbReference type="PANTHER" id="PTHR43445">
    <property type="entry name" value="UDP-N-ACETYLMURAMATE--L-ALANINE LIGASE-RELATED"/>
    <property type="match status" value="1"/>
</dbReference>
<keyword evidence="13 15" id="KW-0961">Cell wall biogenesis/degradation</keyword>
<keyword evidence="4 15" id="KW-0963">Cytoplasm</keyword>
<dbReference type="AlphaFoldDB" id="A0A8J2FNC9"/>
<dbReference type="GO" id="GO:0009252">
    <property type="term" value="P:peptidoglycan biosynthetic process"/>
    <property type="evidence" value="ECO:0007669"/>
    <property type="project" value="UniProtKB-UniRule"/>
</dbReference>
<dbReference type="GO" id="GO:0008360">
    <property type="term" value="P:regulation of cell shape"/>
    <property type="evidence" value="ECO:0007669"/>
    <property type="project" value="UniProtKB-KW"/>
</dbReference>